<sequence length="1030" mass="121104">MITWENINNKEFENLAFEYMVSNYPNLRWEKTKMTNDGNKDGESVISYLPFNTTIKYWYEAKYSVNTNKSIPKSHLDSTLVSSLLDGHVVVIAFITNAYISDDYKRRADIFASNRDNLKIYYINGEEIESWLSDNPTIEDKYFHTNCAQKYYIEDKIETVCFLDKYDCGDNRFLKLSTIKLRNEYLIYVRFKSSKDQNVGIVLDDAFESTSCYMNIYKELSDWNVKKGDNSLFLPVKVIISKPEYVIKIKICSEVKNYIIKDIKTLDLYTPQLFISSQMAILNDINLFINSNTSNNLFFLIVGNAGSGKTYLLNQIRNNVTQPFSSILLNFSGNEEKDFLLCYKLFIFCQFGNIWELKIEDLQYLNLDLTIKEVLNEINNGISSPITYNKIVDYCNRNLTETKEANFLQQNIYIDDIQKASKSVLELFQSIMAWVYGQRMRKRFFLFSRPILSKNEKLNDFLKLNACYYKEVQQPSISDVEYSIKSNIGNYPAVVSLIKSTNVDVSALYLYDLLCRLKEKIIQINCQDIIETSLKISQIMDDLISVQSNFIRHDLFVNYYSNIIFDFVYTLESGVDIKALVDFFGEKIYEDIFILCQKNVIKEISGKLYPFHDTLLEEFKFEKKNIYKEKIGEFILFCQNKGHLTDSECYYQLVSLGGKYFWKYRAICAKFRDELHGNANYYEAEKIAKTIQKENHKNLRDYDYSDIKNMFILGNCYKYTTSYESANNIFDKIIEIYQLSTSSIPNDILLETISEKINNNIWMLNVNNADKELKRMFELWNFNNIQNNTKSYKYGYLNYYNRRMFCNFMQGRGTEDDYKMALLKSNELGLIEYEGFAHMDYAKSIYNIDMYRAFGLLNMAKDIFEKSNEPRRLLDSLSEIAFTKALLEKDYSIIMLQNIGDKMKEQKYIHSYTRNCLKIIVIMLLSQKYTQTELLNLMNKMLMKNTAIASGKRHQAIAYHVLAAIYYFYNDIIQANKYSEKCLQLFSELGEDYKKIQFHNAEIKRKGKIILACENPLFDSDNFILDTRIW</sequence>
<evidence type="ECO:0000313" key="2">
    <source>
        <dbReference type="Proteomes" id="UP000660047"/>
    </source>
</evidence>
<gene>
    <name evidence="1" type="ORF">COEU31_10150</name>
</gene>
<dbReference type="InterPro" id="IPR011990">
    <property type="entry name" value="TPR-like_helical_dom_sf"/>
</dbReference>
<dbReference type="SUPFAM" id="SSF52540">
    <property type="entry name" value="P-loop containing nucleoside triphosphate hydrolases"/>
    <property type="match status" value="1"/>
</dbReference>
<dbReference type="AlphaFoldDB" id="A0AAI9K1K8"/>
<dbReference type="CDD" id="cd00267">
    <property type="entry name" value="ABC_ATPase"/>
    <property type="match status" value="1"/>
</dbReference>
<evidence type="ECO:0000313" key="1">
    <source>
        <dbReference type="EMBL" id="GFO93969.1"/>
    </source>
</evidence>
<dbReference type="InterPro" id="IPR027417">
    <property type="entry name" value="P-loop_NTPase"/>
</dbReference>
<name>A0AAI9K1K8_9FIRM</name>
<dbReference type="Proteomes" id="UP000660047">
    <property type="component" value="Unassembled WGS sequence"/>
</dbReference>
<reference evidence="1" key="1">
    <citation type="submission" date="2020-06" db="EMBL/GenBank/DDBJ databases">
        <title>Characterization of fructooligosaccharide metabolism and fructooligosaccharide-degrading enzymes in human commensal butyrate producers.</title>
        <authorList>
            <person name="Tanno H."/>
            <person name="Fujii T."/>
            <person name="Hirano K."/>
            <person name="Maeno S."/>
            <person name="Tonozuka T."/>
            <person name="Sakamoto M."/>
            <person name="Ohkuma M."/>
            <person name="Tochio T."/>
            <person name="Endo A."/>
        </authorList>
    </citation>
    <scope>NUCLEOTIDE SEQUENCE</scope>
    <source>
        <strain evidence="1">JCM 31265</strain>
    </source>
</reference>
<dbReference type="EMBL" id="BLYL01000004">
    <property type="protein sequence ID" value="GFO93969.1"/>
    <property type="molecule type" value="Genomic_DNA"/>
</dbReference>
<accession>A0AAI9K1K8</accession>
<comment type="caution">
    <text evidence="1">The sequence shown here is derived from an EMBL/GenBank/DDBJ whole genome shotgun (WGS) entry which is preliminary data.</text>
</comment>
<organism evidence="1 2">
    <name type="scientific">Coprococcus eutactus</name>
    <dbReference type="NCBI Taxonomy" id="33043"/>
    <lineage>
        <taxon>Bacteria</taxon>
        <taxon>Bacillati</taxon>
        <taxon>Bacillota</taxon>
        <taxon>Clostridia</taxon>
        <taxon>Lachnospirales</taxon>
        <taxon>Lachnospiraceae</taxon>
        <taxon>Coprococcus</taxon>
    </lineage>
</organism>
<protein>
    <submittedName>
        <fullName evidence="1">Uncharacterized protein</fullName>
    </submittedName>
</protein>
<dbReference type="RefSeq" id="WP_055223123.1">
    <property type="nucleotide sequence ID" value="NZ_BLYL01000004.1"/>
</dbReference>
<proteinExistence type="predicted"/>
<dbReference type="Gene3D" id="3.40.50.300">
    <property type="entry name" value="P-loop containing nucleotide triphosphate hydrolases"/>
    <property type="match status" value="1"/>
</dbReference>
<dbReference type="SUPFAM" id="SSF48452">
    <property type="entry name" value="TPR-like"/>
    <property type="match status" value="1"/>
</dbReference>